<dbReference type="EMBL" id="FOSP01000010">
    <property type="protein sequence ID" value="SFK60684.1"/>
    <property type="molecule type" value="Genomic_DNA"/>
</dbReference>
<dbReference type="OrthoDB" id="8548265at2"/>
<dbReference type="AlphaFoldDB" id="A0A1I4AW80"/>
<sequence>MDVTGIASTATAMSEAYIQQASGTAVFKKALDISSENAMALIEAIPDNTPAQNLPSHLGQNINTTA</sequence>
<organism evidence="1 2">
    <name type="scientific">Nitrosomonas aestuarii</name>
    <dbReference type="NCBI Taxonomy" id="52441"/>
    <lineage>
        <taxon>Bacteria</taxon>
        <taxon>Pseudomonadati</taxon>
        <taxon>Pseudomonadota</taxon>
        <taxon>Betaproteobacteria</taxon>
        <taxon>Nitrosomonadales</taxon>
        <taxon>Nitrosomonadaceae</taxon>
        <taxon>Nitrosomonas</taxon>
    </lineage>
</organism>
<reference evidence="2" key="1">
    <citation type="submission" date="2016-10" db="EMBL/GenBank/DDBJ databases">
        <authorList>
            <person name="Varghese N."/>
            <person name="Submissions S."/>
        </authorList>
    </citation>
    <scope>NUCLEOTIDE SEQUENCE [LARGE SCALE GENOMIC DNA]</scope>
    <source>
        <strain evidence="2">Nm69</strain>
    </source>
</reference>
<dbReference type="STRING" id="52441.SAMN05216302_101064"/>
<name>A0A1I4AW80_9PROT</name>
<accession>A0A1I4AW80</accession>
<dbReference type="InterPro" id="IPR025906">
    <property type="entry name" value="YjfB_motility"/>
</dbReference>
<dbReference type="RefSeq" id="WP_090698940.1">
    <property type="nucleotide sequence ID" value="NZ_FOSP01000010.1"/>
</dbReference>
<proteinExistence type="predicted"/>
<gene>
    <name evidence="1" type="ORF">SAMN05216302_101064</name>
</gene>
<evidence type="ECO:0000313" key="2">
    <source>
        <dbReference type="Proteomes" id="UP000199533"/>
    </source>
</evidence>
<protein>
    <submittedName>
        <fullName evidence="1">Putative motility protein</fullName>
    </submittedName>
</protein>
<keyword evidence="2" id="KW-1185">Reference proteome</keyword>
<dbReference type="Pfam" id="PF14070">
    <property type="entry name" value="YjfB_motility"/>
    <property type="match status" value="1"/>
</dbReference>
<dbReference type="Proteomes" id="UP000199533">
    <property type="component" value="Unassembled WGS sequence"/>
</dbReference>
<evidence type="ECO:0000313" key="1">
    <source>
        <dbReference type="EMBL" id="SFK60684.1"/>
    </source>
</evidence>